<keyword evidence="1" id="KW-0812">Transmembrane</keyword>
<evidence type="ECO:0000313" key="2">
    <source>
        <dbReference type="EMBL" id="OTW50945.1"/>
    </source>
</evidence>
<evidence type="ECO:0000256" key="1">
    <source>
        <dbReference type="SAM" id="Phobius"/>
    </source>
</evidence>
<reference evidence="2 3" key="1">
    <citation type="submission" date="2016-10" db="EMBL/GenBank/DDBJ databases">
        <title>Comparative genomics of Bacillus thuringiensis reveals a path to pathogens against multiple invertebrate hosts.</title>
        <authorList>
            <person name="Zheng J."/>
            <person name="Gao Q."/>
            <person name="Liu H."/>
            <person name="Peng D."/>
            <person name="Ruan L."/>
            <person name="Sun M."/>
        </authorList>
    </citation>
    <scope>NUCLEOTIDE SEQUENCE [LARGE SCALE GENOMIC DNA]</scope>
    <source>
        <strain evidence="2">BGSC 4AC1</strain>
    </source>
</reference>
<name>A0A242WC68_BACTU</name>
<feature type="transmembrane region" description="Helical" evidence="1">
    <location>
        <begin position="6"/>
        <end position="29"/>
    </location>
</feature>
<dbReference type="AlphaFoldDB" id="A0A242WC68"/>
<gene>
    <name evidence="2" type="ORF">BK699_10425</name>
</gene>
<evidence type="ECO:0000313" key="3">
    <source>
        <dbReference type="Proteomes" id="UP000195152"/>
    </source>
</evidence>
<dbReference type="EMBL" id="NFCF01000063">
    <property type="protein sequence ID" value="OTW50945.1"/>
    <property type="molecule type" value="Genomic_DNA"/>
</dbReference>
<sequence>MMRVLIEFFLFMCCFANAFLLALEIRRYINIKKHTLFCNNHDISRGKIKVVIHSCVTTCFVVAFLILKLNIA</sequence>
<keyword evidence="1" id="KW-0472">Membrane</keyword>
<dbReference type="Proteomes" id="UP000195152">
    <property type="component" value="Unassembled WGS sequence"/>
</dbReference>
<accession>A0A242WC68</accession>
<proteinExistence type="predicted"/>
<comment type="caution">
    <text evidence="2">The sequence shown here is derived from an EMBL/GenBank/DDBJ whole genome shotgun (WGS) entry which is preliminary data.</text>
</comment>
<keyword evidence="1" id="KW-1133">Transmembrane helix</keyword>
<feature type="transmembrane region" description="Helical" evidence="1">
    <location>
        <begin position="50"/>
        <end position="71"/>
    </location>
</feature>
<organism evidence="2 3">
    <name type="scientific">Bacillus thuringiensis serovar mexicanensis</name>
    <dbReference type="NCBI Taxonomy" id="180868"/>
    <lineage>
        <taxon>Bacteria</taxon>
        <taxon>Bacillati</taxon>
        <taxon>Bacillota</taxon>
        <taxon>Bacilli</taxon>
        <taxon>Bacillales</taxon>
        <taxon>Bacillaceae</taxon>
        <taxon>Bacillus</taxon>
        <taxon>Bacillus cereus group</taxon>
    </lineage>
</organism>
<protein>
    <submittedName>
        <fullName evidence="2">Uncharacterized protein</fullName>
    </submittedName>
</protein>